<protein>
    <submittedName>
        <fullName evidence="1">Uncharacterized protein</fullName>
    </submittedName>
</protein>
<gene>
    <name evidence="1" type="ORF">QFC21_002188</name>
</gene>
<dbReference type="EMBL" id="JASBWT010000006">
    <property type="protein sequence ID" value="KAJ9103728.1"/>
    <property type="molecule type" value="Genomic_DNA"/>
</dbReference>
<comment type="caution">
    <text evidence="1">The sequence shown here is derived from an EMBL/GenBank/DDBJ whole genome shotgun (WGS) entry which is preliminary data.</text>
</comment>
<dbReference type="Proteomes" id="UP001227268">
    <property type="component" value="Unassembled WGS sequence"/>
</dbReference>
<organism evidence="1 2">
    <name type="scientific">Naganishia friedmannii</name>
    <dbReference type="NCBI Taxonomy" id="89922"/>
    <lineage>
        <taxon>Eukaryota</taxon>
        <taxon>Fungi</taxon>
        <taxon>Dikarya</taxon>
        <taxon>Basidiomycota</taxon>
        <taxon>Agaricomycotina</taxon>
        <taxon>Tremellomycetes</taxon>
        <taxon>Filobasidiales</taxon>
        <taxon>Filobasidiaceae</taxon>
        <taxon>Naganishia</taxon>
    </lineage>
</organism>
<evidence type="ECO:0000313" key="2">
    <source>
        <dbReference type="Proteomes" id="UP001227268"/>
    </source>
</evidence>
<keyword evidence="2" id="KW-1185">Reference proteome</keyword>
<reference evidence="1" key="1">
    <citation type="submission" date="2023-04" db="EMBL/GenBank/DDBJ databases">
        <title>Draft Genome sequencing of Naganishia species isolated from polar environments using Oxford Nanopore Technology.</title>
        <authorList>
            <person name="Leo P."/>
            <person name="Venkateswaran K."/>
        </authorList>
    </citation>
    <scope>NUCLEOTIDE SEQUENCE</scope>
    <source>
        <strain evidence="1">MNA-CCFEE 5423</strain>
    </source>
</reference>
<evidence type="ECO:0000313" key="1">
    <source>
        <dbReference type="EMBL" id="KAJ9103728.1"/>
    </source>
</evidence>
<sequence length="149" mass="15888">MLPAAASVYPPSDTTFGNTNRVYTPATSVHCDGVAGFENYGPALSSIAYRLDKIEEHLSAKDATDVASFASKAETRALGSLHNDAKTEAASFRELLLETGEKSEASSRALLQEIQSLRSELNKALEGNSDKQSEHSGRALTANSQGKEL</sequence>
<proteinExistence type="predicted"/>
<accession>A0ACC2VX52</accession>
<name>A0ACC2VX52_9TREE</name>